<organism evidence="1 2">
    <name type="scientific">Gigaspora margarita</name>
    <dbReference type="NCBI Taxonomy" id="4874"/>
    <lineage>
        <taxon>Eukaryota</taxon>
        <taxon>Fungi</taxon>
        <taxon>Fungi incertae sedis</taxon>
        <taxon>Mucoromycota</taxon>
        <taxon>Glomeromycotina</taxon>
        <taxon>Glomeromycetes</taxon>
        <taxon>Diversisporales</taxon>
        <taxon>Gigasporaceae</taxon>
        <taxon>Gigaspora</taxon>
    </lineage>
</organism>
<proteinExistence type="predicted"/>
<evidence type="ECO:0000313" key="1">
    <source>
        <dbReference type="EMBL" id="CAG8845673.1"/>
    </source>
</evidence>
<reference evidence="1 2" key="1">
    <citation type="submission" date="2021-06" db="EMBL/GenBank/DDBJ databases">
        <authorList>
            <person name="Kallberg Y."/>
            <person name="Tangrot J."/>
            <person name="Rosling A."/>
        </authorList>
    </citation>
    <scope>NUCLEOTIDE SEQUENCE [LARGE SCALE GENOMIC DNA]</scope>
    <source>
        <strain evidence="1 2">120-4 pot B 10/14</strain>
    </source>
</reference>
<comment type="caution">
    <text evidence="1">The sequence shown here is derived from an EMBL/GenBank/DDBJ whole genome shotgun (WGS) entry which is preliminary data.</text>
</comment>
<dbReference type="EMBL" id="CAJVQB010080520">
    <property type="protein sequence ID" value="CAG8845673.1"/>
    <property type="molecule type" value="Genomic_DNA"/>
</dbReference>
<keyword evidence="2" id="KW-1185">Reference proteome</keyword>
<dbReference type="Proteomes" id="UP000789901">
    <property type="component" value="Unassembled WGS sequence"/>
</dbReference>
<sequence>ILEIDTVNDAFIKDVNNELQITLKSLLNGIEVSSQLIGQITEPKIVKIHSALSKKKIKSFTEKIGKKVNVQESNHDKQVYEHSVNIYYVEHQDIIKKNVQ</sequence>
<accession>A0ABN7X1E3</accession>
<name>A0ABN7X1E3_GIGMA</name>
<gene>
    <name evidence="1" type="ORF">GMARGA_LOCUS37769</name>
</gene>
<feature type="non-terminal residue" evidence="1">
    <location>
        <position position="100"/>
    </location>
</feature>
<feature type="non-terminal residue" evidence="1">
    <location>
        <position position="1"/>
    </location>
</feature>
<evidence type="ECO:0000313" key="2">
    <source>
        <dbReference type="Proteomes" id="UP000789901"/>
    </source>
</evidence>
<protein>
    <submittedName>
        <fullName evidence="1">1548_t:CDS:1</fullName>
    </submittedName>
</protein>